<name>A0A9R0VNQ7_TRITD</name>
<evidence type="ECO:0000313" key="1">
    <source>
        <dbReference type="EMBL" id="VAH65880.1"/>
    </source>
</evidence>
<protein>
    <submittedName>
        <fullName evidence="1">Uncharacterized protein</fullName>
    </submittedName>
</protein>
<accession>A0A9R0VNQ7</accession>
<reference evidence="1 2" key="1">
    <citation type="submission" date="2017-09" db="EMBL/GenBank/DDBJ databases">
        <authorList>
            <consortium name="International Durum Wheat Genome Sequencing Consortium (IDWGSC)"/>
            <person name="Milanesi L."/>
        </authorList>
    </citation>
    <scope>NUCLEOTIDE SEQUENCE [LARGE SCALE GENOMIC DNA]</scope>
    <source>
        <strain evidence="2">cv. Svevo</strain>
    </source>
</reference>
<dbReference type="AlphaFoldDB" id="A0A9R0VNQ7"/>
<dbReference type="Proteomes" id="UP000324705">
    <property type="component" value="Chromosome 3A"/>
</dbReference>
<organism evidence="1 2">
    <name type="scientific">Triticum turgidum subsp. durum</name>
    <name type="common">Durum wheat</name>
    <name type="synonym">Triticum durum</name>
    <dbReference type="NCBI Taxonomy" id="4567"/>
    <lineage>
        <taxon>Eukaryota</taxon>
        <taxon>Viridiplantae</taxon>
        <taxon>Streptophyta</taxon>
        <taxon>Embryophyta</taxon>
        <taxon>Tracheophyta</taxon>
        <taxon>Spermatophyta</taxon>
        <taxon>Magnoliopsida</taxon>
        <taxon>Liliopsida</taxon>
        <taxon>Poales</taxon>
        <taxon>Poaceae</taxon>
        <taxon>BOP clade</taxon>
        <taxon>Pooideae</taxon>
        <taxon>Triticodae</taxon>
        <taxon>Triticeae</taxon>
        <taxon>Triticinae</taxon>
        <taxon>Triticum</taxon>
    </lineage>
</organism>
<keyword evidence="2" id="KW-1185">Reference proteome</keyword>
<evidence type="ECO:0000313" key="2">
    <source>
        <dbReference type="Proteomes" id="UP000324705"/>
    </source>
</evidence>
<dbReference type="EMBL" id="LT934115">
    <property type="protein sequence ID" value="VAH65880.1"/>
    <property type="molecule type" value="Genomic_DNA"/>
</dbReference>
<gene>
    <name evidence="1" type="ORF">TRITD_3Av1G218660</name>
</gene>
<proteinExistence type="predicted"/>
<dbReference type="Gramene" id="TRITD3Av1G218660.1">
    <property type="protein sequence ID" value="TRITD3Av1G218660.1"/>
    <property type="gene ID" value="TRITD3Av1G218660"/>
</dbReference>
<sequence length="78" mass="8956">MLNVGHATVYESSVHVYYQALFNAAEGVTEKNQFDVWMLHAVVANDLCTDDSFVDLMSSRWLLLLPKIRRSLDMCTKF</sequence>